<sequence>MELFRPYLKSHVYDYMGIRNMVFEIANETFIDMQYLMLTPENLQIMGKEISKRARERLYGLMDDKLYFDVMVVLGQNNSANIIWDVRDWEGNVVEVERLIL</sequence>
<proteinExistence type="predicted"/>
<evidence type="ECO:0000313" key="1">
    <source>
        <dbReference type="EMBL" id="WDI05064.1"/>
    </source>
</evidence>
<dbReference type="EMBL" id="CP118109">
    <property type="protein sequence ID" value="WDI05064.1"/>
    <property type="molecule type" value="Genomic_DNA"/>
</dbReference>
<keyword evidence="1" id="KW-0614">Plasmid</keyword>
<organism evidence="1 2">
    <name type="scientific">Paenibacillus urinalis</name>
    <dbReference type="NCBI Taxonomy" id="521520"/>
    <lineage>
        <taxon>Bacteria</taxon>
        <taxon>Bacillati</taxon>
        <taxon>Bacillota</taxon>
        <taxon>Bacilli</taxon>
        <taxon>Bacillales</taxon>
        <taxon>Paenibacillaceae</taxon>
        <taxon>Paenibacillus</taxon>
    </lineage>
</organism>
<dbReference type="RefSeq" id="WP_274338672.1">
    <property type="nucleotide sequence ID" value="NZ_CP118109.1"/>
</dbReference>
<name>A0ABY7XH71_9BACL</name>
<protein>
    <submittedName>
        <fullName evidence="1">Uncharacterized protein</fullName>
    </submittedName>
</protein>
<geneLocation type="plasmid" evidence="1 2">
    <name>unnamed1</name>
</geneLocation>
<gene>
    <name evidence="1" type="ORF">PUW25_26200</name>
</gene>
<reference evidence="1 2" key="1">
    <citation type="submission" date="2023-02" db="EMBL/GenBank/DDBJ databases">
        <title>Pathogen: clinical or host-associated sample.</title>
        <authorList>
            <person name="Hergert J."/>
            <person name="Casey R."/>
            <person name="Wagner J."/>
            <person name="Young E.L."/>
            <person name="Oakeson K.F."/>
        </authorList>
    </citation>
    <scope>NUCLEOTIDE SEQUENCE [LARGE SCALE GENOMIC DNA]</scope>
    <source>
        <strain evidence="1 2">2022CK-00829</strain>
        <plasmid evidence="1 2">unnamed1</plasmid>
    </source>
</reference>
<accession>A0ABY7XH71</accession>
<dbReference type="Proteomes" id="UP001221519">
    <property type="component" value="Plasmid unnamed1"/>
</dbReference>
<evidence type="ECO:0000313" key="2">
    <source>
        <dbReference type="Proteomes" id="UP001221519"/>
    </source>
</evidence>
<keyword evidence="2" id="KW-1185">Reference proteome</keyword>